<dbReference type="HOGENOM" id="CLU_049421_2_1_4"/>
<dbReference type="EMBL" id="CP000245">
    <property type="protein sequence ID" value="AEG91320.1"/>
    <property type="molecule type" value="Genomic_DNA"/>
</dbReference>
<evidence type="ECO:0000256" key="3">
    <source>
        <dbReference type="ARBA" id="ARBA00022519"/>
    </source>
</evidence>
<dbReference type="PANTHER" id="PTHR30606">
    <property type="entry name" value="LIPID A BIOSYNTHESIS LAUROYL ACYLTRANSFERASE"/>
    <property type="match status" value="1"/>
</dbReference>
<evidence type="ECO:0000256" key="1">
    <source>
        <dbReference type="ARBA" id="ARBA00004533"/>
    </source>
</evidence>
<dbReference type="Pfam" id="PF03279">
    <property type="entry name" value="Lip_A_acyltrans"/>
    <property type="match status" value="1"/>
</dbReference>
<dbReference type="STRING" id="365046.Rta_02550"/>
<dbReference type="eggNOG" id="COG4261">
    <property type="taxonomic scope" value="Bacteria"/>
</dbReference>
<gene>
    <name evidence="8" type="ordered locus">Rta_02550</name>
</gene>
<accession>F5Y4K2</accession>
<dbReference type="GO" id="GO:0016746">
    <property type="term" value="F:acyltransferase activity"/>
    <property type="evidence" value="ECO:0007669"/>
    <property type="project" value="UniProtKB-KW"/>
</dbReference>
<organism evidence="8 9">
    <name type="scientific">Ramlibacter tataouinensis (strain ATCC BAA-407 / DSM 14655 / LMG 21543 / TTB310)</name>
    <dbReference type="NCBI Taxonomy" id="365046"/>
    <lineage>
        <taxon>Bacteria</taxon>
        <taxon>Pseudomonadati</taxon>
        <taxon>Pseudomonadota</taxon>
        <taxon>Betaproteobacteria</taxon>
        <taxon>Burkholderiales</taxon>
        <taxon>Comamonadaceae</taxon>
        <taxon>Ramlibacter</taxon>
    </lineage>
</organism>
<evidence type="ECO:0000313" key="8">
    <source>
        <dbReference type="EMBL" id="AEG91320.1"/>
    </source>
</evidence>
<dbReference type="KEGG" id="rta:Rta_02550"/>
<dbReference type="GO" id="GO:0009247">
    <property type="term" value="P:glycolipid biosynthetic process"/>
    <property type="evidence" value="ECO:0007669"/>
    <property type="project" value="UniProtKB-ARBA"/>
</dbReference>
<dbReference type="Proteomes" id="UP000008385">
    <property type="component" value="Chromosome"/>
</dbReference>
<evidence type="ECO:0000313" key="9">
    <source>
        <dbReference type="Proteomes" id="UP000008385"/>
    </source>
</evidence>
<evidence type="ECO:0000256" key="7">
    <source>
        <dbReference type="SAM" id="MobiDB-lite"/>
    </source>
</evidence>
<evidence type="ECO:0000256" key="4">
    <source>
        <dbReference type="ARBA" id="ARBA00022679"/>
    </source>
</evidence>
<protein>
    <recommendedName>
        <fullName evidence="10">Acyl-CoA synthetase</fullName>
    </recommendedName>
</protein>
<keyword evidence="2" id="KW-1003">Cell membrane</keyword>
<evidence type="ECO:0008006" key="10">
    <source>
        <dbReference type="Google" id="ProtNLM"/>
    </source>
</evidence>
<keyword evidence="5" id="KW-0472">Membrane</keyword>
<reference evidence="8 9" key="2">
    <citation type="journal article" date="2011" name="PLoS ONE">
        <title>The Cyst-Dividing Bacterium Ramlibacter tataouinensis TTB310 Genome Reveals a Well-Stocked Toolbox for Adaptation to a Desert Environment.</title>
        <authorList>
            <person name="De Luca G."/>
            <person name="Barakat M."/>
            <person name="Ortet P."/>
            <person name="Fochesato S."/>
            <person name="Jourlin-Castelli C."/>
            <person name="Ansaldi M."/>
            <person name="Py B."/>
            <person name="Fichant G."/>
            <person name="Coutinho P.M."/>
            <person name="Voulhoux R."/>
            <person name="Bastien O."/>
            <person name="Marechal E."/>
            <person name="Henrissat B."/>
            <person name="Quentin Y."/>
            <person name="Noirot P."/>
            <person name="Filloux A."/>
            <person name="Mejean V."/>
            <person name="Dubow M.S."/>
            <person name="Barras F."/>
            <person name="Barbe V."/>
            <person name="Weissenbach J."/>
            <person name="Mihalcescu I."/>
            <person name="Vermeglio A."/>
            <person name="Achouak W."/>
            <person name="Heulin T."/>
        </authorList>
    </citation>
    <scope>NUCLEOTIDE SEQUENCE [LARGE SCALE GENOMIC DNA]</scope>
    <source>
        <strain evidence="9">ATCC BAA-407 / DSM 14655 / LMG 21543 / TTB310</strain>
    </source>
</reference>
<keyword evidence="3" id="KW-0997">Cell inner membrane</keyword>
<keyword evidence="4" id="KW-0808">Transferase</keyword>
<dbReference type="AlphaFoldDB" id="F5Y4K2"/>
<proteinExistence type="predicted"/>
<dbReference type="GO" id="GO:0005886">
    <property type="term" value="C:plasma membrane"/>
    <property type="evidence" value="ECO:0007669"/>
    <property type="project" value="UniProtKB-SubCell"/>
</dbReference>
<reference evidence="9" key="1">
    <citation type="submission" date="2006-01" db="EMBL/GenBank/DDBJ databases">
        <title>Genome of the cyst-dividing bacterium Ramlibacter tataouinensis.</title>
        <authorList>
            <person name="Barakat M."/>
            <person name="Ortet P."/>
            <person name="De Luca G."/>
            <person name="Jourlin-Castelli C."/>
            <person name="Ansaldi M."/>
            <person name="Py B."/>
            <person name="Fichant G."/>
            <person name="Coutinho P."/>
            <person name="Voulhoux R."/>
            <person name="Bastien O."/>
            <person name="Roy S."/>
            <person name="Marechal E."/>
            <person name="Henrissat B."/>
            <person name="Quentin Y."/>
            <person name="Noirot P."/>
            <person name="Filloux A."/>
            <person name="Mejean V."/>
            <person name="DuBow M."/>
            <person name="Barras F."/>
            <person name="Heulin T."/>
        </authorList>
    </citation>
    <scope>NUCLEOTIDE SEQUENCE [LARGE SCALE GENOMIC DNA]</scope>
    <source>
        <strain evidence="9">ATCC BAA-407 / DSM 14655 / LMG 21543 / TTB310</strain>
    </source>
</reference>
<evidence type="ECO:0000256" key="5">
    <source>
        <dbReference type="ARBA" id="ARBA00023136"/>
    </source>
</evidence>
<sequence>MSALWPNTKAEPPAEPAGGSANSSTFDSKPAVEPALADWARRPERSNMLALRFMAWVSLRLGRRAARSLLHAVALYFLLFAPAARRASAEWLRRVRGPHAPAPGWRDLHRHFVAFASVVHDRVFLVNDQCELFDVEMHNEAFTRELRERGRGLMLMGAHMGSFEVLRALGRRTPGLRVAMAMYKENAQKINQLLSAINPSAEMDVVALGQMDSMLQLHALLDSGNTIVGMMGDRVLGAEATREIMFLGQPAHFPLGPFRMAAILRRPVIFVVGLYGGGNRYDLHFEKLADFSEVPPGGRQAQMEAAMDRYVMLLEKYARLAPYNWFNFYDFWRQQVPGARP</sequence>
<keyword evidence="9" id="KW-1185">Reference proteome</keyword>
<keyword evidence="6" id="KW-0012">Acyltransferase</keyword>
<dbReference type="PIRSF" id="PIRSF028561">
    <property type="entry name" value="Ac_Trasf"/>
    <property type="match status" value="1"/>
</dbReference>
<comment type="subcellular location">
    <subcellularLocation>
        <location evidence="1">Cell inner membrane</location>
    </subcellularLocation>
</comment>
<dbReference type="PATRIC" id="fig|365046.3.peg.264"/>
<evidence type="ECO:0000256" key="2">
    <source>
        <dbReference type="ARBA" id="ARBA00022475"/>
    </source>
</evidence>
<name>F5Y4K2_RAMTT</name>
<feature type="region of interest" description="Disordered" evidence="7">
    <location>
        <begin position="1"/>
        <end position="29"/>
    </location>
</feature>
<evidence type="ECO:0000256" key="6">
    <source>
        <dbReference type="ARBA" id="ARBA00023315"/>
    </source>
</evidence>
<dbReference type="InterPro" id="IPR014548">
    <property type="entry name" value="Ac_Trasf"/>
</dbReference>
<dbReference type="CDD" id="cd07984">
    <property type="entry name" value="LPLAT_LABLAT-like"/>
    <property type="match status" value="1"/>
</dbReference>
<dbReference type="RefSeq" id="WP_013899553.1">
    <property type="nucleotide sequence ID" value="NC_015677.1"/>
</dbReference>
<dbReference type="InterPro" id="IPR004960">
    <property type="entry name" value="LipA_acyltrans"/>
</dbReference>
<dbReference type="PANTHER" id="PTHR30606:SF9">
    <property type="entry name" value="LIPID A BIOSYNTHESIS LAUROYLTRANSFERASE"/>
    <property type="match status" value="1"/>
</dbReference>